<dbReference type="CDD" id="cd06261">
    <property type="entry name" value="TM_PBP2"/>
    <property type="match status" value="1"/>
</dbReference>
<evidence type="ECO:0000256" key="1">
    <source>
        <dbReference type="ARBA" id="ARBA00004651"/>
    </source>
</evidence>
<reference evidence="9" key="1">
    <citation type="journal article" date="2020" name="mSystems">
        <title>Genome- and Community-Level Interaction Insights into Carbon Utilization and Element Cycling Functions of Hydrothermarchaeota in Hydrothermal Sediment.</title>
        <authorList>
            <person name="Zhou Z."/>
            <person name="Liu Y."/>
            <person name="Xu W."/>
            <person name="Pan J."/>
            <person name="Luo Z.H."/>
            <person name="Li M."/>
        </authorList>
    </citation>
    <scope>NUCLEOTIDE SEQUENCE [LARGE SCALE GENOMIC DNA]</scope>
    <source>
        <strain evidence="9">SpSt-1088</strain>
    </source>
</reference>
<dbReference type="PANTHER" id="PTHR43163">
    <property type="entry name" value="DIPEPTIDE TRANSPORT SYSTEM PERMEASE PROTEIN DPPB-RELATED"/>
    <property type="match status" value="1"/>
</dbReference>
<evidence type="ECO:0000259" key="8">
    <source>
        <dbReference type="PROSITE" id="PS50928"/>
    </source>
</evidence>
<keyword evidence="2 7" id="KW-0813">Transport</keyword>
<gene>
    <name evidence="9" type="ORF">ENM46_00305</name>
</gene>
<evidence type="ECO:0000313" key="9">
    <source>
        <dbReference type="EMBL" id="HHR33371.1"/>
    </source>
</evidence>
<evidence type="ECO:0000256" key="5">
    <source>
        <dbReference type="ARBA" id="ARBA00022989"/>
    </source>
</evidence>
<evidence type="ECO:0000256" key="2">
    <source>
        <dbReference type="ARBA" id="ARBA00022448"/>
    </source>
</evidence>
<feature type="domain" description="ABC transmembrane type-1" evidence="8">
    <location>
        <begin position="94"/>
        <end position="290"/>
    </location>
</feature>
<comment type="similarity">
    <text evidence="7">Belongs to the binding-protein-dependent transport system permease family.</text>
</comment>
<evidence type="ECO:0000256" key="7">
    <source>
        <dbReference type="RuleBase" id="RU363032"/>
    </source>
</evidence>
<keyword evidence="4 7" id="KW-0812">Transmembrane</keyword>
<dbReference type="EMBL" id="DRXW01000021">
    <property type="protein sequence ID" value="HHR33371.1"/>
    <property type="molecule type" value="Genomic_DNA"/>
</dbReference>
<dbReference type="Pfam" id="PF19300">
    <property type="entry name" value="BPD_transp_1_N"/>
    <property type="match status" value="1"/>
</dbReference>
<dbReference type="GO" id="GO:0055085">
    <property type="term" value="P:transmembrane transport"/>
    <property type="evidence" value="ECO:0007669"/>
    <property type="project" value="InterPro"/>
</dbReference>
<feature type="transmembrane region" description="Helical" evidence="7">
    <location>
        <begin position="275"/>
        <end position="298"/>
    </location>
</feature>
<feature type="transmembrane region" description="Helical" evidence="7">
    <location>
        <begin position="134"/>
        <end position="160"/>
    </location>
</feature>
<feature type="transmembrane region" description="Helical" evidence="7">
    <location>
        <begin position="226"/>
        <end position="247"/>
    </location>
</feature>
<name>A0A7C5Y7M8_9BACT</name>
<dbReference type="Gene3D" id="1.10.3720.10">
    <property type="entry name" value="MetI-like"/>
    <property type="match status" value="1"/>
</dbReference>
<accession>A0A7C5Y7M8</accession>
<comment type="subcellular location">
    <subcellularLocation>
        <location evidence="1 7">Cell membrane</location>
        <topology evidence="1 7">Multi-pass membrane protein</topology>
    </subcellularLocation>
</comment>
<proteinExistence type="inferred from homology"/>
<sequence>MKSFIIKRLLLLIPIFFGVSIICFLLLYMIPGDPAKIIAGEGATKEDIESIRITFGLDKPIYVQYFSFIKGIFTGELRSIRSGEAIMKEIGPRYVGTIQLALASIIVSSTLGILLGVLAAVYKNSWIDNLAMAFALLGASTPVFWLGLILILIFAVYLKVLPSGGREGFKSIILPALTLGLPSSAIVARLTRASMLDTLSQDYVRTAYAYGIPKRKVIFTYALKNALIPVVTVIGLQFGFLLSGAVLTESVFGWPGVGRYIVDAVFSRDYVVIEVGILITAMTFVLVNTAVDLLYAVLDPRLRKG</sequence>
<protein>
    <submittedName>
        <fullName evidence="9">ABC transporter permease</fullName>
    </submittedName>
</protein>
<organism evidence="9">
    <name type="scientific">Fervidobacterium nodosum</name>
    <dbReference type="NCBI Taxonomy" id="2424"/>
    <lineage>
        <taxon>Bacteria</taxon>
        <taxon>Thermotogati</taxon>
        <taxon>Thermotogota</taxon>
        <taxon>Thermotogae</taxon>
        <taxon>Thermotogales</taxon>
        <taxon>Fervidobacteriaceae</taxon>
        <taxon>Fervidobacterium</taxon>
    </lineage>
</organism>
<evidence type="ECO:0000256" key="4">
    <source>
        <dbReference type="ARBA" id="ARBA00022692"/>
    </source>
</evidence>
<dbReference type="Pfam" id="PF00528">
    <property type="entry name" value="BPD_transp_1"/>
    <property type="match status" value="1"/>
</dbReference>
<dbReference type="SUPFAM" id="SSF161098">
    <property type="entry name" value="MetI-like"/>
    <property type="match status" value="1"/>
</dbReference>
<dbReference type="InterPro" id="IPR000515">
    <property type="entry name" value="MetI-like"/>
</dbReference>
<keyword evidence="5 7" id="KW-1133">Transmembrane helix</keyword>
<feature type="transmembrane region" description="Helical" evidence="7">
    <location>
        <begin position="9"/>
        <end position="30"/>
    </location>
</feature>
<keyword evidence="6 7" id="KW-0472">Membrane</keyword>
<feature type="transmembrane region" description="Helical" evidence="7">
    <location>
        <begin position="172"/>
        <end position="191"/>
    </location>
</feature>
<keyword evidence="3" id="KW-1003">Cell membrane</keyword>
<dbReference type="InterPro" id="IPR035906">
    <property type="entry name" value="MetI-like_sf"/>
</dbReference>
<dbReference type="GO" id="GO:0005886">
    <property type="term" value="C:plasma membrane"/>
    <property type="evidence" value="ECO:0007669"/>
    <property type="project" value="UniProtKB-SubCell"/>
</dbReference>
<comment type="caution">
    <text evidence="9">The sequence shown here is derived from an EMBL/GenBank/DDBJ whole genome shotgun (WGS) entry which is preliminary data.</text>
</comment>
<dbReference type="InterPro" id="IPR045621">
    <property type="entry name" value="BPD_transp_1_N"/>
</dbReference>
<dbReference type="PROSITE" id="PS50928">
    <property type="entry name" value="ABC_TM1"/>
    <property type="match status" value="1"/>
</dbReference>
<evidence type="ECO:0000256" key="6">
    <source>
        <dbReference type="ARBA" id="ARBA00023136"/>
    </source>
</evidence>
<dbReference type="PANTHER" id="PTHR43163:SF6">
    <property type="entry name" value="DIPEPTIDE TRANSPORT SYSTEM PERMEASE PROTEIN DPPB-RELATED"/>
    <property type="match status" value="1"/>
</dbReference>
<feature type="transmembrane region" description="Helical" evidence="7">
    <location>
        <begin position="98"/>
        <end position="122"/>
    </location>
</feature>
<dbReference type="AlphaFoldDB" id="A0A7C5Y7M8"/>
<evidence type="ECO:0000256" key="3">
    <source>
        <dbReference type="ARBA" id="ARBA00022475"/>
    </source>
</evidence>